<keyword evidence="5" id="KW-0067">ATP-binding</keyword>
<evidence type="ECO:0000256" key="3">
    <source>
        <dbReference type="ARBA" id="ARBA00022692"/>
    </source>
</evidence>
<dbReference type="PROSITE" id="PS00211">
    <property type="entry name" value="ABC_TRANSPORTER_1"/>
    <property type="match status" value="1"/>
</dbReference>
<keyword evidence="14" id="KW-1185">Reference proteome</keyword>
<keyword evidence="7" id="KW-0472">Membrane</keyword>
<keyword evidence="4" id="KW-0547">Nucleotide-binding</keyword>
<feature type="region of interest" description="Disordered" evidence="11">
    <location>
        <begin position="359"/>
        <end position="382"/>
    </location>
</feature>
<dbReference type="AlphaFoldDB" id="A0A8J9W1M3"/>
<dbReference type="GO" id="GO:0005524">
    <property type="term" value="F:ATP binding"/>
    <property type="evidence" value="ECO:0007669"/>
    <property type="project" value="UniProtKB-KW"/>
</dbReference>
<dbReference type="Pfam" id="PF00005">
    <property type="entry name" value="ABC_tran"/>
    <property type="match status" value="1"/>
</dbReference>
<dbReference type="InterPro" id="IPR003593">
    <property type="entry name" value="AAA+_ATPase"/>
</dbReference>
<dbReference type="InterPro" id="IPR027417">
    <property type="entry name" value="P-loop_NTPase"/>
</dbReference>
<accession>A0A8J9W1M3</accession>
<evidence type="ECO:0000313" key="13">
    <source>
        <dbReference type="EMBL" id="CAH1233499.1"/>
    </source>
</evidence>
<keyword evidence="6" id="KW-1133">Transmembrane helix</keyword>
<dbReference type="GO" id="GO:0016887">
    <property type="term" value="F:ATP hydrolysis activity"/>
    <property type="evidence" value="ECO:0007669"/>
    <property type="project" value="InterPro"/>
</dbReference>
<evidence type="ECO:0000256" key="7">
    <source>
        <dbReference type="ARBA" id="ARBA00023136"/>
    </source>
</evidence>
<organism evidence="13 14">
    <name type="scientific">Branchiostoma lanceolatum</name>
    <name type="common">Common lancelet</name>
    <name type="synonym">Amphioxus lanceolatum</name>
    <dbReference type="NCBI Taxonomy" id="7740"/>
    <lineage>
        <taxon>Eukaryota</taxon>
        <taxon>Metazoa</taxon>
        <taxon>Chordata</taxon>
        <taxon>Cephalochordata</taxon>
        <taxon>Leptocardii</taxon>
        <taxon>Amphioxiformes</taxon>
        <taxon>Branchiostomatidae</taxon>
        <taxon>Branchiostoma</taxon>
    </lineage>
</organism>
<dbReference type="PANTHER" id="PTHR24221:SF402">
    <property type="entry name" value="IRON-SULFUR CLUSTERS TRANSPORTER ABCB7, MITOCHONDRIAL"/>
    <property type="match status" value="1"/>
</dbReference>
<evidence type="ECO:0000256" key="8">
    <source>
        <dbReference type="ARBA" id="ARBA00041016"/>
    </source>
</evidence>
<dbReference type="PROSITE" id="PS50893">
    <property type="entry name" value="ABC_TRANSPORTER_2"/>
    <property type="match status" value="1"/>
</dbReference>
<evidence type="ECO:0000256" key="1">
    <source>
        <dbReference type="ARBA" id="ARBA00004225"/>
    </source>
</evidence>
<dbReference type="FunFam" id="3.40.50.300:FF:000186">
    <property type="entry name" value="ATP-binding cassette sub-family B member 7, mitochondrial"/>
    <property type="match status" value="1"/>
</dbReference>
<dbReference type="Gene3D" id="3.40.50.300">
    <property type="entry name" value="P-loop containing nucleotide triphosphate hydrolases"/>
    <property type="match status" value="1"/>
</dbReference>
<dbReference type="InterPro" id="IPR003439">
    <property type="entry name" value="ABC_transporter-like_ATP-bd"/>
</dbReference>
<dbReference type="SMART" id="SM00382">
    <property type="entry name" value="AAA"/>
    <property type="match status" value="1"/>
</dbReference>
<dbReference type="InterPro" id="IPR039421">
    <property type="entry name" value="Type_1_exporter"/>
</dbReference>
<evidence type="ECO:0000313" key="14">
    <source>
        <dbReference type="Proteomes" id="UP000838412"/>
    </source>
</evidence>
<dbReference type="GO" id="GO:0005743">
    <property type="term" value="C:mitochondrial inner membrane"/>
    <property type="evidence" value="ECO:0007669"/>
    <property type="project" value="TreeGrafter"/>
</dbReference>
<keyword evidence="3" id="KW-0812">Transmembrane</keyword>
<dbReference type="InterPro" id="IPR017871">
    <property type="entry name" value="ABC_transporter-like_CS"/>
</dbReference>
<dbReference type="GO" id="GO:0006879">
    <property type="term" value="P:intracellular iron ion homeostasis"/>
    <property type="evidence" value="ECO:0007669"/>
    <property type="project" value="TreeGrafter"/>
</dbReference>
<dbReference type="EMBL" id="OV696686">
    <property type="protein sequence ID" value="CAH1233499.1"/>
    <property type="molecule type" value="Genomic_DNA"/>
</dbReference>
<dbReference type="CDD" id="cd03253">
    <property type="entry name" value="ABCC_ATM1_transporter"/>
    <property type="match status" value="1"/>
</dbReference>
<dbReference type="OrthoDB" id="6500128at2759"/>
<evidence type="ECO:0000256" key="4">
    <source>
        <dbReference type="ARBA" id="ARBA00022741"/>
    </source>
</evidence>
<dbReference type="SUPFAM" id="SSF90123">
    <property type="entry name" value="ABC transporter transmembrane region"/>
    <property type="match status" value="1"/>
</dbReference>
<dbReference type="Proteomes" id="UP000838412">
    <property type="component" value="Chromosome 1"/>
</dbReference>
<feature type="domain" description="ABC transporter" evidence="12">
    <location>
        <begin position="108"/>
        <end position="346"/>
    </location>
</feature>
<evidence type="ECO:0000256" key="6">
    <source>
        <dbReference type="ARBA" id="ARBA00022989"/>
    </source>
</evidence>
<gene>
    <name evidence="13" type="primary">ABCB7</name>
    <name evidence="13" type="ORF">BLAG_LOCUS2252</name>
</gene>
<evidence type="ECO:0000256" key="5">
    <source>
        <dbReference type="ARBA" id="ARBA00022840"/>
    </source>
</evidence>
<evidence type="ECO:0000256" key="2">
    <source>
        <dbReference type="ARBA" id="ARBA00022448"/>
    </source>
</evidence>
<evidence type="ECO:0000259" key="12">
    <source>
        <dbReference type="PROSITE" id="PS50893"/>
    </source>
</evidence>
<comment type="subcellular location">
    <subcellularLocation>
        <location evidence="1">Mitochondrion membrane</location>
        <topology evidence="1">Multi-pass membrane protein</topology>
    </subcellularLocation>
</comment>
<dbReference type="Gene3D" id="1.20.1560.10">
    <property type="entry name" value="ABC transporter type 1, transmembrane domain"/>
    <property type="match status" value="1"/>
</dbReference>
<sequence length="382" mass="42156">MQPEGRTSAGCEMADEQWMSVVPLATRRQEADAACREGCTMTVGDLVMVNGLLFQLSLPLNFLGSVYREVRQSLIDMQTMFSLLSLDTNIKSKIQAPALQLSPTEATIRFEDVFFEYQKGQEILKGLSFEVPTGKKIAIVGGSGSGKSTIVRLLYRFYDPMGGRITVGGQDIRDITVDSLRRHIGVVPQIFPQDCVLFHNTIFYNLQYGNIQASADDVFTAAQMAELHSSIVRMPQGYDTQVGERGLKLSGGEKQRVAIARTILKDPPIIVYDEATSSLDSITEQAIMTALQSVTKGRTSIFIAHRLSTVVDADEILVLKDGRVVEQGPHQELLNTEGGLYAELWISQHQRALEDQNNNNNAQKGAEESNGNGQVNRVEQKV</sequence>
<keyword evidence="2" id="KW-0813">Transport</keyword>
<proteinExistence type="predicted"/>
<protein>
    <recommendedName>
        <fullName evidence="8">Iron-sulfur clusters transporter ABCB7, mitochondrial</fullName>
    </recommendedName>
    <alternativeName>
        <fullName evidence="9">ATP-binding cassette sub-family B member 7, mitochondrial</fullName>
    </alternativeName>
</protein>
<dbReference type="PANTHER" id="PTHR24221">
    <property type="entry name" value="ATP-BINDING CASSETTE SUB-FAMILY B"/>
    <property type="match status" value="1"/>
</dbReference>
<name>A0A8J9W1M3_BRALA</name>
<evidence type="ECO:0000256" key="9">
    <source>
        <dbReference type="ARBA" id="ARBA00042945"/>
    </source>
</evidence>
<comment type="catalytic activity">
    <reaction evidence="10">
        <text>(glutathione)4[2Fe(III)-2S] cluster(in) + ATP + H2O = (glutathione)4[2Fe(III)-2S] cluster(out) + ADP + phosphate + H(+)</text>
        <dbReference type="Rhea" id="RHEA:67028"/>
        <dbReference type="ChEBI" id="CHEBI:15377"/>
        <dbReference type="ChEBI" id="CHEBI:15378"/>
        <dbReference type="ChEBI" id="CHEBI:30616"/>
        <dbReference type="ChEBI" id="CHEBI:43474"/>
        <dbReference type="ChEBI" id="CHEBI:167627"/>
        <dbReference type="ChEBI" id="CHEBI:456216"/>
    </reaction>
    <physiologicalReaction direction="left-to-right" evidence="10">
        <dbReference type="Rhea" id="RHEA:67029"/>
    </physiologicalReaction>
</comment>
<dbReference type="InterPro" id="IPR036640">
    <property type="entry name" value="ABC1_TM_sf"/>
</dbReference>
<dbReference type="GO" id="GO:0042626">
    <property type="term" value="F:ATPase-coupled transmembrane transporter activity"/>
    <property type="evidence" value="ECO:0007669"/>
    <property type="project" value="TreeGrafter"/>
</dbReference>
<reference evidence="13" key="1">
    <citation type="submission" date="2022-01" db="EMBL/GenBank/DDBJ databases">
        <authorList>
            <person name="Braso-Vives M."/>
        </authorList>
    </citation>
    <scope>NUCLEOTIDE SEQUENCE</scope>
</reference>
<evidence type="ECO:0000256" key="10">
    <source>
        <dbReference type="ARBA" id="ARBA00048046"/>
    </source>
</evidence>
<evidence type="ECO:0000256" key="11">
    <source>
        <dbReference type="SAM" id="MobiDB-lite"/>
    </source>
</evidence>
<dbReference type="SUPFAM" id="SSF52540">
    <property type="entry name" value="P-loop containing nucleoside triphosphate hydrolases"/>
    <property type="match status" value="1"/>
</dbReference>